<sequence>MEQPLGLGSSKKITFPERPMATPRPAYDFFENRGQFVETATLATVCDVSIFWLAEAIWQIDKTAENNAFKAGPFRDRSIAITRVISLLLQFDRPFLRKIIRQQIHHALDPVEKRTFRVPSQFKSPRSLGRDEQERPVIYSLVHCDSSGITPTKSQYLSLIEAMAGYIKNHGADNDQWIKADKLAKKVDYASPHRDGNGSNDSRVRDWSAATRGKVLEQWTRKNGENIAHPRRYAVNESQVEQIRTWIKAMKSRFSQIPESKSYDPVQFSVTYIGWSRKEFRRKQEHEQHTGLQQPVKCLLEATAYVMFPEDNFFMHHVTLLNIFTPEDAPYEEHLCSLLSLSYIMWGGLNGVIGGDDGILSKLSKLKMNDPWLQALDAVLSQNIYVQNAENFKLDGKIDRCFLAHEKTKSEATRVNELRKSVETAKLDLDEIYKSAEEVILDWTSLKENELGLATENLNLCIKLDATQRVAGRWAAFKAMVERLRSEDTDMEVDHNT</sequence>
<reference evidence="1 2" key="1">
    <citation type="submission" date="2017-12" db="EMBL/GenBank/DDBJ databases">
        <title>Comparative genomics of Botrytis spp.</title>
        <authorList>
            <person name="Valero-Jimenez C.A."/>
            <person name="Tapia P."/>
            <person name="Veloso J."/>
            <person name="Silva-Moreno E."/>
            <person name="Staats M."/>
            <person name="Valdes J.H."/>
            <person name="Van Kan J.A.L."/>
        </authorList>
    </citation>
    <scope>NUCLEOTIDE SEQUENCE [LARGE SCALE GENOMIC DNA]</scope>
    <source>
        <strain evidence="1 2">Be9601</strain>
    </source>
</reference>
<protein>
    <submittedName>
        <fullName evidence="1">Uncharacterized protein</fullName>
    </submittedName>
</protein>
<gene>
    <name evidence="1" type="ORF">BELL_0546g00020</name>
</gene>
<organism evidence="1 2">
    <name type="scientific">Botrytis elliptica</name>
    <dbReference type="NCBI Taxonomy" id="278938"/>
    <lineage>
        <taxon>Eukaryota</taxon>
        <taxon>Fungi</taxon>
        <taxon>Dikarya</taxon>
        <taxon>Ascomycota</taxon>
        <taxon>Pezizomycotina</taxon>
        <taxon>Leotiomycetes</taxon>
        <taxon>Helotiales</taxon>
        <taxon>Sclerotiniaceae</taxon>
        <taxon>Botrytis</taxon>
    </lineage>
</organism>
<evidence type="ECO:0000313" key="2">
    <source>
        <dbReference type="Proteomes" id="UP000297229"/>
    </source>
</evidence>
<name>A0A4Z1JRV5_9HELO</name>
<comment type="caution">
    <text evidence="1">The sequence shown here is derived from an EMBL/GenBank/DDBJ whole genome shotgun (WGS) entry which is preliminary data.</text>
</comment>
<accession>A0A4Z1JRV5</accession>
<dbReference type="EMBL" id="PQXM01000544">
    <property type="protein sequence ID" value="TGO71647.1"/>
    <property type="molecule type" value="Genomic_DNA"/>
</dbReference>
<evidence type="ECO:0000313" key="1">
    <source>
        <dbReference type="EMBL" id="TGO71647.1"/>
    </source>
</evidence>
<keyword evidence="2" id="KW-1185">Reference proteome</keyword>
<proteinExistence type="predicted"/>
<dbReference type="AlphaFoldDB" id="A0A4Z1JRV5"/>
<dbReference type="Proteomes" id="UP000297229">
    <property type="component" value="Unassembled WGS sequence"/>
</dbReference>